<dbReference type="RefSeq" id="WP_257722350.1">
    <property type="nucleotide sequence ID" value="NZ_CP013233.1"/>
</dbReference>
<protein>
    <submittedName>
        <fullName evidence="1">Uncharacterized protein</fullName>
    </submittedName>
</protein>
<dbReference type="AlphaFoldDB" id="A0A127PPI4"/>
<name>A0A127PPI4_9BURK</name>
<dbReference type="Proteomes" id="UP000071778">
    <property type="component" value="Chromosome"/>
</dbReference>
<gene>
    <name evidence="1" type="ORF">CAter282_1790</name>
</gene>
<keyword evidence="2" id="KW-1185">Reference proteome</keyword>
<sequence length="41" mass="4217">MIVSIVVRCYGNLAFYPHSDGVNGVIGSSFAPSSSSAQGLQ</sequence>
<reference evidence="1 2" key="1">
    <citation type="submission" date="2015-11" db="EMBL/GenBank/DDBJ databases">
        <title>Exploring the genomic traits of fungus-feeding bacterial genus Collimonas.</title>
        <authorList>
            <person name="Song C."/>
            <person name="Schmidt R."/>
            <person name="de Jager V."/>
            <person name="Krzyzanowska D."/>
            <person name="Jongedijk E."/>
            <person name="Cankar K."/>
            <person name="Beekwilder J."/>
            <person name="van Veen A."/>
            <person name="de Boer W."/>
            <person name="van Veen J.A."/>
            <person name="Garbeva P."/>
        </authorList>
    </citation>
    <scope>NUCLEOTIDE SEQUENCE [LARGE SCALE GENOMIC DNA]</scope>
    <source>
        <strain evidence="1 2">Ter282</strain>
    </source>
</reference>
<dbReference type="EMBL" id="CP013235">
    <property type="protein sequence ID" value="AMP09566.1"/>
    <property type="molecule type" value="Genomic_DNA"/>
</dbReference>
<evidence type="ECO:0000313" key="2">
    <source>
        <dbReference type="Proteomes" id="UP000071778"/>
    </source>
</evidence>
<organism evidence="1 2">
    <name type="scientific">Collimonas arenae</name>
    <dbReference type="NCBI Taxonomy" id="279058"/>
    <lineage>
        <taxon>Bacteria</taxon>
        <taxon>Pseudomonadati</taxon>
        <taxon>Pseudomonadota</taxon>
        <taxon>Betaproteobacteria</taxon>
        <taxon>Burkholderiales</taxon>
        <taxon>Oxalobacteraceae</taxon>
        <taxon>Collimonas</taxon>
    </lineage>
</organism>
<proteinExistence type="predicted"/>
<accession>A0A127PPI4</accession>
<evidence type="ECO:0000313" key="1">
    <source>
        <dbReference type="EMBL" id="AMP09566.1"/>
    </source>
</evidence>